<feature type="compositionally biased region" description="Basic and acidic residues" evidence="12">
    <location>
        <begin position="623"/>
        <end position="657"/>
    </location>
</feature>
<dbReference type="Gene3D" id="2.40.100.10">
    <property type="entry name" value="Cyclophilin-like"/>
    <property type="match status" value="1"/>
</dbReference>
<dbReference type="Proteomes" id="UP000681722">
    <property type="component" value="Unassembled WGS sequence"/>
</dbReference>
<feature type="compositionally biased region" description="Basic residues" evidence="12">
    <location>
        <begin position="252"/>
        <end position="282"/>
    </location>
</feature>
<feature type="compositionally biased region" description="Basic and acidic residues" evidence="12">
    <location>
        <begin position="938"/>
        <end position="968"/>
    </location>
</feature>
<dbReference type="OrthoDB" id="26136at2759"/>
<evidence type="ECO:0000256" key="2">
    <source>
        <dbReference type="ARBA" id="ARBA00004308"/>
    </source>
</evidence>
<feature type="compositionally biased region" description="Low complexity" evidence="12">
    <location>
        <begin position="603"/>
        <end position="612"/>
    </location>
</feature>
<dbReference type="SUPFAM" id="SSF50891">
    <property type="entry name" value="Cyclophilin-like"/>
    <property type="match status" value="1"/>
</dbReference>
<proteinExistence type="inferred from homology"/>
<organism evidence="15 18">
    <name type="scientific">Didymodactylos carnosus</name>
    <dbReference type="NCBI Taxonomy" id="1234261"/>
    <lineage>
        <taxon>Eukaryota</taxon>
        <taxon>Metazoa</taxon>
        <taxon>Spiralia</taxon>
        <taxon>Gnathifera</taxon>
        <taxon>Rotifera</taxon>
        <taxon>Eurotatoria</taxon>
        <taxon>Bdelloidea</taxon>
        <taxon>Philodinida</taxon>
        <taxon>Philodinidae</taxon>
        <taxon>Didymodactylos</taxon>
    </lineage>
</organism>
<keyword evidence="6" id="KW-0378">Hydrolase</keyword>
<feature type="region of interest" description="Disordered" evidence="12">
    <location>
        <begin position="2047"/>
        <end position="2132"/>
    </location>
</feature>
<dbReference type="GO" id="GO:0009267">
    <property type="term" value="P:cellular response to starvation"/>
    <property type="evidence" value="ECO:0007669"/>
    <property type="project" value="TreeGrafter"/>
</dbReference>
<feature type="compositionally biased region" description="Basic and acidic residues" evidence="12">
    <location>
        <begin position="1095"/>
        <end position="1109"/>
    </location>
</feature>
<dbReference type="Pfam" id="PF00160">
    <property type="entry name" value="Pro_isomerase"/>
    <property type="match status" value="1"/>
</dbReference>
<evidence type="ECO:0000313" key="16">
    <source>
        <dbReference type="EMBL" id="CAF3542035.1"/>
    </source>
</evidence>
<dbReference type="InterPro" id="IPR039400">
    <property type="entry name" value="RagC/D"/>
</dbReference>
<dbReference type="SUPFAM" id="SSF52540">
    <property type="entry name" value="P-loop containing nucleoside triphosphate hydrolases"/>
    <property type="match status" value="1"/>
</dbReference>
<feature type="compositionally biased region" description="Basic and acidic residues" evidence="12">
    <location>
        <begin position="1570"/>
        <end position="1579"/>
    </location>
</feature>
<feature type="compositionally biased region" description="Polar residues" evidence="12">
    <location>
        <begin position="464"/>
        <end position="483"/>
    </location>
</feature>
<dbReference type="EC" id="5.2.1.8" evidence="4"/>
<dbReference type="GO" id="GO:1990131">
    <property type="term" value="C:Gtr1-Gtr2 GTPase complex"/>
    <property type="evidence" value="ECO:0007669"/>
    <property type="project" value="TreeGrafter"/>
</dbReference>
<dbReference type="InterPro" id="IPR027417">
    <property type="entry name" value="P-loop_NTPase"/>
</dbReference>
<feature type="compositionally biased region" description="Low complexity" evidence="12">
    <location>
        <begin position="1083"/>
        <end position="1094"/>
    </location>
</feature>
<feature type="compositionally biased region" description="Polar residues" evidence="12">
    <location>
        <begin position="1664"/>
        <end position="1675"/>
    </location>
</feature>
<evidence type="ECO:0000256" key="5">
    <source>
        <dbReference type="ARBA" id="ARBA00022741"/>
    </source>
</evidence>
<feature type="compositionally biased region" description="Basic and acidic residues" evidence="12">
    <location>
        <begin position="1383"/>
        <end position="1398"/>
    </location>
</feature>
<dbReference type="GO" id="GO:0003755">
    <property type="term" value="F:peptidyl-prolyl cis-trans isomerase activity"/>
    <property type="evidence" value="ECO:0007669"/>
    <property type="project" value="UniProtKB-KW"/>
</dbReference>
<dbReference type="GO" id="GO:0005634">
    <property type="term" value="C:nucleus"/>
    <property type="evidence" value="ECO:0007669"/>
    <property type="project" value="TreeGrafter"/>
</dbReference>
<dbReference type="PROSITE" id="PS50072">
    <property type="entry name" value="CSA_PPIASE_2"/>
    <property type="match status" value="1"/>
</dbReference>
<feature type="region of interest" description="Disordered" evidence="12">
    <location>
        <begin position="158"/>
        <end position="412"/>
    </location>
</feature>
<accession>A0A813XWK6</accession>
<feature type="region of interest" description="Disordered" evidence="12">
    <location>
        <begin position="1158"/>
        <end position="1717"/>
    </location>
</feature>
<feature type="compositionally biased region" description="Low complexity" evidence="12">
    <location>
        <begin position="1024"/>
        <end position="1041"/>
    </location>
</feature>
<protein>
    <recommendedName>
        <fullName evidence="4">peptidylprolyl isomerase</fullName>
        <ecNumber evidence="4">5.2.1.8</ecNumber>
    </recommendedName>
</protein>
<feature type="compositionally biased region" description="Polar residues" evidence="12">
    <location>
        <begin position="1632"/>
        <end position="1647"/>
    </location>
</feature>
<feature type="compositionally biased region" description="Acidic residues" evidence="12">
    <location>
        <begin position="2058"/>
        <end position="2067"/>
    </location>
</feature>
<evidence type="ECO:0000256" key="1">
    <source>
        <dbReference type="ARBA" id="ARBA00000971"/>
    </source>
</evidence>
<feature type="compositionally biased region" description="Basic and acidic residues" evidence="12">
    <location>
        <begin position="1257"/>
        <end position="1266"/>
    </location>
</feature>
<dbReference type="FunFam" id="3.40.50.300:FF:001086">
    <property type="entry name" value="GTP-binding protein GTR2"/>
    <property type="match status" value="1"/>
</dbReference>
<dbReference type="Pfam" id="PF04670">
    <property type="entry name" value="Gtr1_RagA"/>
    <property type="match status" value="1"/>
</dbReference>
<feature type="compositionally biased region" description="Low complexity" evidence="12">
    <location>
        <begin position="203"/>
        <end position="232"/>
    </location>
</feature>
<feature type="compositionally biased region" description="Basic and acidic residues" evidence="12">
    <location>
        <begin position="1594"/>
        <end position="1606"/>
    </location>
</feature>
<feature type="compositionally biased region" description="Polar residues" evidence="12">
    <location>
        <begin position="1517"/>
        <end position="1527"/>
    </location>
</feature>
<sequence>MSSKSRPRCFFDVKIDDKEVGRIIFELFSEKCPKTCENFRSLCTGECGSGLTTYKKLHYKGCCFHRVVKDFMIQGGDFSEGNGTGGESIYGGCFPDENFDLKHDRPYLLSMANRGRDTNGSQFFITTAPAPHLDGIHVVFGQVITGQNLIKQIENLPVDTNNRPKSNVTISHAGQLVLVKKNEKSKKRKKDTGDSENRRSRSDSSSSSSSSSSSTTVSETSVDESATTTAAVIAGTNNLEDIGDENDEIPPKTKKEKKKLSKKKKKKEKHRKKKKYAKKLAKLAKLNEQDDHKGEEDPLQELEAKKKISNENEVSGREMMGLKTMIDPEEVPEIPTQKFLLRNVGDGPAQQQDQSDQDKQTSYNDTNQRQTRTQRYDRYYQKKDANGRPVKGRGNLRYTGRSHSRSITPPHWRSALRDRVRLEERKNEMITSANNIAVESQGSANISSNEISDEHNQSLKRPYSRTNTEGELQGQRQHSSYENQENEDVIEANLSKRSKRNESFSKTSQKQSIPSVIRRTSQEKSPPKQSYHNHQQHYRSERGDRDRHHHRTSTRHADDESTNENNTRNTKHNEKNKPESSKEQAGTTTSTNIDAELSNIAKSQQQSSSGNVRRSRSNSPAAMDHRRTDSSRGTKDDRYQRKDSSYRHQQDSREDRNYPSSTANNRKESDSHHRSSYRSNREKERDRESPKRTNRSPYHSSSSRRYAEHRRTPSPSKGDHGVRKTTENKSPAKQQHQQQAQVEPTQNMISNNSTSVLSEENTSTDPSRDHVSSIIAALREVAHQPPPPPPPPPSAPVISNMQVPVQSATTKSRSRWENAEDFTFRQIVASATVLASATAHHTSDNEMSLEDELRMIAKSSGTSAPTVAETNLFHEIQQQPIYREDIPVKYSEHEEPKQKTNKPIDVSQTKSPSSTTKSKWDDDEEENYNKMDVQVHPARTEEKVQRPQHEQIFRTKSPQRSEKTKSMGDSDVGDLDEQNERENKNKPEKLNVSEKSEASSKRSRNNSSADKYSPSKKSHRSRSKSPPASVSKESSSKVGKSTTPSKKRDASTSSTSSSNSSKSSTSKGSKASDGDKGKRAQNKSSPQKPTSKSSYRSDRGDRDRRDRDRRSRSRNHYRSSYNSSSSRARNYYDSGEFEEYSLLKQLFEDEFARSSKVLLSPVEGHDYDRGYGGGSSSKRYENSRRNDYGDRYHDDRHHSDIRSDRHRDKDYERDRGRDRHLDRNDRSSGRRRTSSRDRDRRTDLERKGRKSSTSTVEKNKNVEKKPTLSHLEQMTEQKPVSDGSSSSDSSSRSSSSDSSASSRESPNHSKRDSDKTTTEKKGKEKLSSPHHKHGSHHRHHRSNSNEDLKTSKKSSDSTTPSKSRGETEIFDTDYETAQPRIVQPERKIRIELSFDKQTPHPPPETPPSSPPPSPTNEENQQKLHTLIDPDVSFISTTTTVTETTTTTITKERYVGERQDEDMELSDTERSPEQQHYQRKQERIHSSPSSEANVQLDSEFFSNDVSQPKKRQTESNSHKQSQQLYSSDNENDNSMDLDSVPLPTDESNRIKNDESRKQQQRSRNRTSDSNFSHDRKEERKQRRSKTPSPSPRRVSKQETKPRQHLSESGEEQEIQRRHQHRKADEAIEKSEQVKSNTDSKQNEISSNRSSKHADYSQEPQRDTKLSNTVSSHQSTKVDVLPSNKEQQQHDKPSQKGRSSRSSSASSSSSSSSHSSSGSNLFCLNHVCFEMMFSASPITDSSTGYSSNSTSDNRSTTTMSSATNLSSPTTPSSTSTSTSSSYITRPRILLTGLRRSGKTSIQKVIFNKMQPLETKFLESTKQMLTTDFTCGSFINFQLQEIPGQLSLFKDQDTLNIERLLKQCNAVVYIIDAQDDYQESIQRLILIIQNGHRVNPRIRYEIFIHKVDGLVEDTKIETQRDIHNQVCDRLEATNNRAAGINNTSDGQISSTYLDAYDILITFHLTSIFDHSIFEAFSKVVQKLLPQFHSLERCLNLLLSSSNIEQAFLFDVQTKISIANDSSPTDMQMYELCCDMIDLLLDLSNIYGLPPNKERAANDSPVESDSEDSAYPEEPANFWDQHGMGNGMNGDDDDLPQDMNYNSHNGNSPQTESIDDDIISTTPTQPTSARLTPPTHTGGIVHHTTSAPAFSVFDSMSSSIIKLTGGRALYLKEINRHLALICILREEALTKQAIIDYNVKQLKKAIINIFKLNSKGNNHNNQNIIQQDMTDIIN</sequence>
<feature type="compositionally biased region" description="Pro residues" evidence="12">
    <location>
        <begin position="1399"/>
        <end position="1414"/>
    </location>
</feature>
<dbReference type="EMBL" id="CAJOBA010000569">
    <property type="protein sequence ID" value="CAF3542035.1"/>
    <property type="molecule type" value="Genomic_DNA"/>
</dbReference>
<dbReference type="GO" id="GO:0005764">
    <property type="term" value="C:lysosome"/>
    <property type="evidence" value="ECO:0007669"/>
    <property type="project" value="TreeGrafter"/>
</dbReference>
<evidence type="ECO:0000313" key="18">
    <source>
        <dbReference type="Proteomes" id="UP000663829"/>
    </source>
</evidence>
<feature type="compositionally biased region" description="Basic and acidic residues" evidence="12">
    <location>
        <begin position="571"/>
        <end position="582"/>
    </location>
</feature>
<comment type="similarity">
    <text evidence="3">Belongs to the GTR/RAG GTP-binding protein family.</text>
</comment>
<keyword evidence="9" id="KW-0472">Membrane</keyword>
<feature type="compositionally biased region" description="Basic and acidic residues" evidence="12">
    <location>
        <begin position="1305"/>
        <end position="1327"/>
    </location>
</feature>
<feature type="compositionally biased region" description="Basic and acidic residues" evidence="12">
    <location>
        <begin position="1650"/>
        <end position="1663"/>
    </location>
</feature>
<dbReference type="InterPro" id="IPR002130">
    <property type="entry name" value="Cyclophilin-type_PPIase_dom"/>
</dbReference>
<dbReference type="PANTHER" id="PTHR11259:SF2">
    <property type="entry name" value="GH16429P"/>
    <property type="match status" value="1"/>
</dbReference>
<feature type="compositionally biased region" description="Low complexity" evidence="12">
    <location>
        <begin position="1436"/>
        <end position="1448"/>
    </location>
</feature>
<feature type="compositionally biased region" description="Polar residues" evidence="12">
    <location>
        <begin position="504"/>
        <end position="514"/>
    </location>
</feature>
<feature type="compositionally biased region" description="Basic and acidic residues" evidence="12">
    <location>
        <begin position="978"/>
        <end position="1000"/>
    </location>
</feature>
<evidence type="ECO:0000256" key="10">
    <source>
        <dbReference type="ARBA" id="ARBA00023235"/>
    </source>
</evidence>
<dbReference type="Gene3D" id="3.40.50.300">
    <property type="entry name" value="P-loop containing nucleotide triphosphate hydrolases"/>
    <property type="match status" value="1"/>
</dbReference>
<feature type="compositionally biased region" description="Low complexity" evidence="12">
    <location>
        <begin position="1281"/>
        <end position="1304"/>
    </location>
</feature>
<keyword evidence="18" id="KW-1185">Reference proteome</keyword>
<feature type="compositionally biased region" description="Polar residues" evidence="12">
    <location>
        <begin position="1485"/>
        <end position="1505"/>
    </location>
</feature>
<feature type="region of interest" description="Disordered" evidence="12">
    <location>
        <begin position="1737"/>
        <end position="1778"/>
    </location>
</feature>
<gene>
    <name evidence="15" type="ORF">GPM918_LOCUS7390</name>
    <name evidence="14" type="ORF">OVA965_LOCUS2614</name>
    <name evidence="17" type="ORF">SRO942_LOCUS7390</name>
    <name evidence="16" type="ORF">TMI583_LOCUS2614</name>
</gene>
<reference evidence="15" key="1">
    <citation type="submission" date="2021-02" db="EMBL/GenBank/DDBJ databases">
        <authorList>
            <person name="Nowell W R."/>
        </authorList>
    </citation>
    <scope>NUCLEOTIDE SEQUENCE</scope>
</reference>
<feature type="compositionally biased region" description="Basic and acidic residues" evidence="12">
    <location>
        <begin position="1343"/>
        <end position="1355"/>
    </location>
</feature>
<dbReference type="PRINTS" id="PR00153">
    <property type="entry name" value="CSAPPISMRASE"/>
</dbReference>
<dbReference type="Proteomes" id="UP000677228">
    <property type="component" value="Unassembled WGS sequence"/>
</dbReference>
<dbReference type="GO" id="GO:0006457">
    <property type="term" value="P:protein folding"/>
    <property type="evidence" value="ECO:0007669"/>
    <property type="project" value="InterPro"/>
</dbReference>
<comment type="catalytic activity">
    <reaction evidence="1">
        <text>[protein]-peptidylproline (omega=180) = [protein]-peptidylproline (omega=0)</text>
        <dbReference type="Rhea" id="RHEA:16237"/>
        <dbReference type="Rhea" id="RHEA-COMP:10747"/>
        <dbReference type="Rhea" id="RHEA-COMP:10748"/>
        <dbReference type="ChEBI" id="CHEBI:83833"/>
        <dbReference type="ChEBI" id="CHEBI:83834"/>
        <dbReference type="EC" id="5.2.1.8"/>
    </reaction>
</comment>
<evidence type="ECO:0000259" key="13">
    <source>
        <dbReference type="PROSITE" id="PS50072"/>
    </source>
</evidence>
<dbReference type="Proteomes" id="UP000663829">
    <property type="component" value="Unassembled WGS sequence"/>
</dbReference>
<name>A0A813XWK6_9BILA</name>
<evidence type="ECO:0000313" key="17">
    <source>
        <dbReference type="EMBL" id="CAF3663499.1"/>
    </source>
</evidence>
<feature type="compositionally biased region" description="Polar residues" evidence="12">
    <location>
        <begin position="158"/>
        <end position="172"/>
    </location>
</feature>
<dbReference type="Proteomes" id="UP000682733">
    <property type="component" value="Unassembled WGS sequence"/>
</dbReference>
<keyword evidence="5" id="KW-0547">Nucleotide-binding</keyword>
<feature type="compositionally biased region" description="Basic and acidic residues" evidence="12">
    <location>
        <begin position="705"/>
        <end position="727"/>
    </location>
</feature>
<feature type="compositionally biased region" description="Basic and acidic residues" evidence="12">
    <location>
        <begin position="1545"/>
        <end position="1556"/>
    </location>
</feature>
<feature type="compositionally biased region" description="Basic and acidic residues" evidence="12">
    <location>
        <begin position="374"/>
        <end position="386"/>
    </location>
</feature>
<feature type="compositionally biased region" description="Low complexity" evidence="12">
    <location>
        <begin position="1051"/>
        <end position="1069"/>
    </location>
</feature>
<dbReference type="InterPro" id="IPR006762">
    <property type="entry name" value="Gtr1_RagA"/>
</dbReference>
<keyword evidence="7" id="KW-0697">Rotamase</keyword>
<feature type="region of interest" description="Disordered" evidence="12">
    <location>
        <begin position="891"/>
        <end position="1131"/>
    </location>
</feature>
<feature type="region of interest" description="Disordered" evidence="12">
    <location>
        <begin position="433"/>
        <end position="748"/>
    </location>
</feature>
<dbReference type="GO" id="GO:1904263">
    <property type="term" value="P:positive regulation of TORC1 signaling"/>
    <property type="evidence" value="ECO:0007669"/>
    <property type="project" value="TreeGrafter"/>
</dbReference>
<dbReference type="PANTHER" id="PTHR11259">
    <property type="entry name" value="RAS-RELATED GTP BINDING RAG/GTR YEAST"/>
    <property type="match status" value="1"/>
</dbReference>
<evidence type="ECO:0000256" key="7">
    <source>
        <dbReference type="ARBA" id="ARBA00023110"/>
    </source>
</evidence>
<dbReference type="GO" id="GO:0005525">
    <property type="term" value="F:GTP binding"/>
    <property type="evidence" value="ECO:0007669"/>
    <property type="project" value="UniProtKB-KW"/>
</dbReference>
<evidence type="ECO:0000256" key="4">
    <source>
        <dbReference type="ARBA" id="ARBA00013194"/>
    </source>
</evidence>
<feature type="compositionally biased region" description="Low complexity" evidence="12">
    <location>
        <begin position="1698"/>
        <end position="1717"/>
    </location>
</feature>
<feature type="compositionally biased region" description="Basic and acidic residues" evidence="12">
    <location>
        <begin position="665"/>
        <end position="691"/>
    </location>
</feature>
<feature type="compositionally biased region" description="Low complexity" evidence="12">
    <location>
        <begin position="363"/>
        <end position="373"/>
    </location>
</feature>
<keyword evidence="10" id="KW-0413">Isomerase</keyword>
<evidence type="ECO:0000256" key="3">
    <source>
        <dbReference type="ARBA" id="ARBA00007756"/>
    </source>
</evidence>
<feature type="compositionally biased region" description="Polar residues" evidence="12">
    <location>
        <begin position="583"/>
        <end position="593"/>
    </location>
</feature>
<evidence type="ECO:0000256" key="9">
    <source>
        <dbReference type="ARBA" id="ARBA00023136"/>
    </source>
</evidence>
<feature type="compositionally biased region" description="Low complexity" evidence="12">
    <location>
        <begin position="1118"/>
        <end position="1131"/>
    </location>
</feature>
<comment type="subcellular location">
    <subcellularLocation>
        <location evidence="2">Endomembrane system</location>
    </subcellularLocation>
</comment>
<keyword evidence="8" id="KW-0342">GTP-binding</keyword>
<dbReference type="InterPro" id="IPR029000">
    <property type="entry name" value="Cyclophilin-like_dom_sf"/>
</dbReference>
<feature type="compositionally biased region" description="Basic residues" evidence="12">
    <location>
        <begin position="1014"/>
        <end position="1023"/>
    </location>
</feature>
<feature type="compositionally biased region" description="Polar residues" evidence="12">
    <location>
        <begin position="2115"/>
        <end position="2126"/>
    </location>
</feature>
<dbReference type="EMBL" id="CAJNOK010000569">
    <property type="protein sequence ID" value="CAF0762184.1"/>
    <property type="molecule type" value="Genomic_DNA"/>
</dbReference>
<evidence type="ECO:0000313" key="14">
    <source>
        <dbReference type="EMBL" id="CAF0762184.1"/>
    </source>
</evidence>
<dbReference type="GO" id="GO:0012505">
    <property type="term" value="C:endomembrane system"/>
    <property type="evidence" value="ECO:0007669"/>
    <property type="project" value="UniProtKB-SubCell"/>
</dbReference>
<evidence type="ECO:0000256" key="8">
    <source>
        <dbReference type="ARBA" id="ARBA00023134"/>
    </source>
</evidence>
<dbReference type="InterPro" id="IPR020892">
    <property type="entry name" value="Cyclophilin-type_PPIase_CS"/>
</dbReference>
<dbReference type="EMBL" id="CAJNOQ010001208">
    <property type="protein sequence ID" value="CAF0876714.1"/>
    <property type="molecule type" value="Genomic_DNA"/>
</dbReference>
<comment type="catalytic activity">
    <reaction evidence="11">
        <text>GTP + H2O = GDP + phosphate + H(+)</text>
        <dbReference type="Rhea" id="RHEA:19669"/>
        <dbReference type="ChEBI" id="CHEBI:15377"/>
        <dbReference type="ChEBI" id="CHEBI:15378"/>
        <dbReference type="ChEBI" id="CHEBI:37565"/>
        <dbReference type="ChEBI" id="CHEBI:43474"/>
        <dbReference type="ChEBI" id="CHEBI:58189"/>
    </reaction>
    <physiologicalReaction direction="left-to-right" evidence="11">
        <dbReference type="Rhea" id="RHEA:19670"/>
    </physiologicalReaction>
</comment>
<dbReference type="GO" id="GO:0003924">
    <property type="term" value="F:GTPase activity"/>
    <property type="evidence" value="ECO:0007669"/>
    <property type="project" value="TreeGrafter"/>
</dbReference>
<evidence type="ECO:0000313" key="15">
    <source>
        <dbReference type="EMBL" id="CAF0876714.1"/>
    </source>
</evidence>
<feature type="compositionally biased region" description="Basic and acidic residues" evidence="12">
    <location>
        <begin position="1178"/>
        <end position="1246"/>
    </location>
</feature>
<dbReference type="PROSITE" id="PS00170">
    <property type="entry name" value="CSA_PPIASE_1"/>
    <property type="match status" value="1"/>
</dbReference>
<feature type="domain" description="PPIase cyclophilin-type" evidence="13">
    <location>
        <begin position="10"/>
        <end position="175"/>
    </location>
</feature>
<comment type="caution">
    <text evidence="15">The sequence shown here is derived from an EMBL/GenBank/DDBJ whole genome shotgun (WGS) entry which is preliminary data.</text>
</comment>
<evidence type="ECO:0000256" key="12">
    <source>
        <dbReference type="SAM" id="MobiDB-lite"/>
    </source>
</evidence>
<feature type="compositionally biased region" description="Basic and acidic residues" evidence="12">
    <location>
        <begin position="191"/>
        <end position="202"/>
    </location>
</feature>
<feature type="compositionally biased region" description="Low complexity" evidence="12">
    <location>
        <begin position="695"/>
        <end position="704"/>
    </location>
</feature>
<feature type="compositionally biased region" description="Low complexity" evidence="12">
    <location>
        <begin position="907"/>
        <end position="917"/>
    </location>
</feature>
<feature type="compositionally biased region" description="Polar residues" evidence="12">
    <location>
        <begin position="2095"/>
        <end position="2108"/>
    </location>
</feature>
<dbReference type="EMBL" id="CAJOBC010001208">
    <property type="protein sequence ID" value="CAF3663499.1"/>
    <property type="molecule type" value="Genomic_DNA"/>
</dbReference>
<dbReference type="CDD" id="cd01926">
    <property type="entry name" value="cyclophilin_ABH_like"/>
    <property type="match status" value="1"/>
</dbReference>
<dbReference type="CDD" id="cd11385">
    <property type="entry name" value="RagC_like"/>
    <property type="match status" value="1"/>
</dbReference>
<feature type="compositionally biased region" description="Basic residues" evidence="12">
    <location>
        <begin position="1328"/>
        <end position="1342"/>
    </location>
</feature>
<feature type="compositionally biased region" description="Basic and acidic residues" evidence="12">
    <location>
        <begin position="1621"/>
        <end position="1631"/>
    </location>
</feature>
<dbReference type="FunFam" id="2.40.100.10:FF:000005">
    <property type="entry name" value="Peptidyl-prolyl cis-trans isomerase G"/>
    <property type="match status" value="1"/>
</dbReference>
<evidence type="ECO:0000256" key="6">
    <source>
        <dbReference type="ARBA" id="ARBA00022801"/>
    </source>
</evidence>
<feature type="compositionally biased region" description="Basic and acidic residues" evidence="12">
    <location>
        <begin position="285"/>
        <end position="316"/>
    </location>
</feature>
<dbReference type="GO" id="GO:0010507">
    <property type="term" value="P:negative regulation of autophagy"/>
    <property type="evidence" value="ECO:0007669"/>
    <property type="project" value="TreeGrafter"/>
</dbReference>
<evidence type="ECO:0000256" key="11">
    <source>
        <dbReference type="ARBA" id="ARBA00049117"/>
    </source>
</evidence>
<dbReference type="Gene3D" id="3.30.450.190">
    <property type="match status" value="1"/>
</dbReference>
<feature type="compositionally biased region" description="Polar residues" evidence="12">
    <location>
        <begin position="433"/>
        <end position="450"/>
    </location>
</feature>